<dbReference type="InterPro" id="IPR001828">
    <property type="entry name" value="ANF_lig-bd_rcpt"/>
</dbReference>
<feature type="domain" description="Ionotropic glutamate receptor L-glutamate and glycine-binding" evidence="17">
    <location>
        <begin position="393"/>
        <end position="487"/>
    </location>
</feature>
<dbReference type="Proteomes" id="UP000267029">
    <property type="component" value="Unassembled WGS sequence"/>
</dbReference>
<feature type="transmembrane region" description="Helical" evidence="14">
    <location>
        <begin position="803"/>
        <end position="827"/>
    </location>
</feature>
<keyword evidence="15" id="KW-0732">Signal</keyword>
<name>A0A0R3UMA6_MESCO</name>
<dbReference type="SUPFAM" id="SSF53850">
    <property type="entry name" value="Periplasmic binding protein-like II"/>
    <property type="match status" value="1"/>
</dbReference>
<keyword evidence="4 14" id="KW-1133">Transmembrane helix</keyword>
<feature type="transmembrane region" description="Helical" evidence="14">
    <location>
        <begin position="581"/>
        <end position="600"/>
    </location>
</feature>
<evidence type="ECO:0000256" key="7">
    <source>
        <dbReference type="ARBA" id="ARBA00023136"/>
    </source>
</evidence>
<evidence type="ECO:0000313" key="19">
    <source>
        <dbReference type="Proteomes" id="UP000267029"/>
    </source>
</evidence>
<dbReference type="InterPro" id="IPR001320">
    <property type="entry name" value="Iontro_rcpt_C"/>
</dbReference>
<keyword evidence="8" id="KW-0675">Receptor</keyword>
<accession>A0A0R3UMA6</accession>
<keyword evidence="12" id="KW-0407">Ion channel</keyword>
<evidence type="ECO:0000256" key="14">
    <source>
        <dbReference type="SAM" id="Phobius"/>
    </source>
</evidence>
<evidence type="ECO:0000313" key="18">
    <source>
        <dbReference type="EMBL" id="VDD82870.1"/>
    </source>
</evidence>
<dbReference type="GO" id="GO:0045211">
    <property type="term" value="C:postsynaptic membrane"/>
    <property type="evidence" value="ECO:0007669"/>
    <property type="project" value="UniProtKB-SubCell"/>
</dbReference>
<keyword evidence="7 14" id="KW-0472">Membrane</keyword>
<dbReference type="Pfam" id="PF01094">
    <property type="entry name" value="ANF_receptor"/>
    <property type="match status" value="1"/>
</dbReference>
<dbReference type="InterPro" id="IPR019594">
    <property type="entry name" value="Glu/Gly-bd"/>
</dbReference>
<evidence type="ECO:0000256" key="13">
    <source>
        <dbReference type="ARBA" id="ARBA00034100"/>
    </source>
</evidence>
<dbReference type="SUPFAM" id="SSF53822">
    <property type="entry name" value="Periplasmic binding protein-like I"/>
    <property type="match status" value="1"/>
</dbReference>
<dbReference type="Gene3D" id="3.40.50.2300">
    <property type="match status" value="2"/>
</dbReference>
<evidence type="ECO:0000256" key="2">
    <source>
        <dbReference type="ARBA" id="ARBA00022448"/>
    </source>
</evidence>
<dbReference type="SMART" id="SM00079">
    <property type="entry name" value="PBPe"/>
    <property type="match status" value="1"/>
</dbReference>
<protein>
    <recommendedName>
        <fullName evidence="20">Ionotropic glutamate receptor C-terminal domain-containing protein</fullName>
    </recommendedName>
</protein>
<reference evidence="18 19" key="1">
    <citation type="submission" date="2018-10" db="EMBL/GenBank/DDBJ databases">
        <authorList>
            <consortium name="Pathogen Informatics"/>
        </authorList>
    </citation>
    <scope>NUCLEOTIDE SEQUENCE [LARGE SCALE GENOMIC DNA]</scope>
</reference>
<dbReference type="Pfam" id="PF10613">
    <property type="entry name" value="Lig_chan-Glu_bd"/>
    <property type="match status" value="2"/>
</dbReference>
<proteinExistence type="predicted"/>
<dbReference type="AlphaFoldDB" id="A0A0R3UMA6"/>
<dbReference type="OrthoDB" id="5984008at2759"/>
<dbReference type="FunFam" id="1.10.287.70:FF:000143">
    <property type="entry name" value="Probable glutamate receptor"/>
    <property type="match status" value="1"/>
</dbReference>
<dbReference type="EMBL" id="UXSR01005587">
    <property type="protein sequence ID" value="VDD82870.1"/>
    <property type="molecule type" value="Genomic_DNA"/>
</dbReference>
<dbReference type="InterPro" id="IPR015683">
    <property type="entry name" value="Ionotropic_Glu_rcpt"/>
</dbReference>
<evidence type="ECO:0008006" key="20">
    <source>
        <dbReference type="Google" id="ProtNLM"/>
    </source>
</evidence>
<evidence type="ECO:0000259" key="16">
    <source>
        <dbReference type="SMART" id="SM00079"/>
    </source>
</evidence>
<keyword evidence="19" id="KW-1185">Reference proteome</keyword>
<dbReference type="Pfam" id="PF00060">
    <property type="entry name" value="Lig_chan"/>
    <property type="match status" value="1"/>
</dbReference>
<feature type="transmembrane region" description="Helical" evidence="14">
    <location>
        <begin position="620"/>
        <end position="641"/>
    </location>
</feature>
<keyword evidence="3 14" id="KW-0812">Transmembrane</keyword>
<evidence type="ECO:0000256" key="9">
    <source>
        <dbReference type="ARBA" id="ARBA00023180"/>
    </source>
</evidence>
<feature type="domain" description="Ionotropic glutamate receptor C-terminal" evidence="16">
    <location>
        <begin position="383"/>
        <end position="782"/>
    </location>
</feature>
<dbReference type="STRING" id="53468.A0A0R3UMA6"/>
<dbReference type="SMART" id="SM00918">
    <property type="entry name" value="Lig_chan-Glu_bd"/>
    <property type="match status" value="1"/>
</dbReference>
<evidence type="ECO:0000256" key="11">
    <source>
        <dbReference type="ARBA" id="ARBA00023286"/>
    </source>
</evidence>
<dbReference type="Gene3D" id="3.40.190.10">
    <property type="entry name" value="Periplasmic binding protein-like II"/>
    <property type="match status" value="2"/>
</dbReference>
<keyword evidence="6" id="KW-0406">Ion transport</keyword>
<evidence type="ECO:0000256" key="10">
    <source>
        <dbReference type="ARBA" id="ARBA00023257"/>
    </source>
</evidence>
<dbReference type="Gene3D" id="1.10.287.70">
    <property type="match status" value="1"/>
</dbReference>
<feature type="chain" id="PRO_5030017570" description="Ionotropic glutamate receptor C-terminal domain-containing protein" evidence="15">
    <location>
        <begin position="22"/>
        <end position="881"/>
    </location>
</feature>
<dbReference type="InterPro" id="IPR028082">
    <property type="entry name" value="Peripla_BP_I"/>
</dbReference>
<evidence type="ECO:0000256" key="6">
    <source>
        <dbReference type="ARBA" id="ARBA00023065"/>
    </source>
</evidence>
<keyword evidence="10" id="KW-0628">Postsynaptic cell membrane</keyword>
<evidence type="ECO:0000256" key="12">
    <source>
        <dbReference type="ARBA" id="ARBA00023303"/>
    </source>
</evidence>
<keyword evidence="5" id="KW-0770">Synapse</keyword>
<evidence type="ECO:0000259" key="17">
    <source>
        <dbReference type="SMART" id="SM00918"/>
    </source>
</evidence>
<evidence type="ECO:0000256" key="5">
    <source>
        <dbReference type="ARBA" id="ARBA00023018"/>
    </source>
</evidence>
<evidence type="ECO:0000256" key="15">
    <source>
        <dbReference type="SAM" id="SignalP"/>
    </source>
</evidence>
<keyword evidence="11" id="KW-1071">Ligand-gated ion channel</keyword>
<keyword evidence="2" id="KW-0813">Transport</keyword>
<keyword evidence="9" id="KW-0325">Glycoprotein</keyword>
<feature type="transmembrane region" description="Helical" evidence="14">
    <location>
        <begin position="542"/>
        <end position="561"/>
    </location>
</feature>
<evidence type="ECO:0000256" key="8">
    <source>
        <dbReference type="ARBA" id="ARBA00023170"/>
    </source>
</evidence>
<comment type="subcellular location">
    <subcellularLocation>
        <location evidence="1">Membrane</location>
        <topology evidence="1">Multi-pass membrane protein</topology>
    </subcellularLocation>
    <subcellularLocation>
        <location evidence="13">Postsynaptic cell membrane</location>
    </subcellularLocation>
</comment>
<evidence type="ECO:0000256" key="1">
    <source>
        <dbReference type="ARBA" id="ARBA00004141"/>
    </source>
</evidence>
<dbReference type="GO" id="GO:0015276">
    <property type="term" value="F:ligand-gated monoatomic ion channel activity"/>
    <property type="evidence" value="ECO:0007669"/>
    <property type="project" value="InterPro"/>
</dbReference>
<feature type="signal peptide" evidence="15">
    <location>
        <begin position="1"/>
        <end position="21"/>
    </location>
</feature>
<sequence>MRSRALFTLITGLAAVYCVVAVESDRRKEIPIAGMFEAGSVGESAFSFAVYSYNRNPRNPFYLLPKLSILSPPHDAITVLDRFCELAADNVLAVFVSELAFRSEVSQVLSNAATATEVPLITTAGGQRRSFTQNLMPTTTAALADVLVYENWTRFSYLTTSIEGVGRLTDLVEELEARKSNFSLAEVTVHYVGGLTDQQVVLDTLFSLDSALEKRKCRRLVIDSRVEETRRLMRLFSKIGMNRGEYEFLFSSVNVADADLTDYIYSGTKLAGFRLMDPERSDVQQFMADWNGWSSRGPTVASDTASGQSASSPAFYHAALMADAWTAKTHLDFEAFTPPRIEEPQVPPDDEGHSEGLPQVWEEDFDPDVVIDRTRLADFRNRTIRVVTIWSRPFVQPKSHNTGGPEPLGVDRFEGFCVDFLEEISKIVGFKYDIHIVYDGIFGTKIGELPPERVEVLSRRPLSNKIERRVKTRRLQVWNGLIGEILNNTADIVVAPLTVNYLRARVVEFSEPFLAFGLSLIIKKPGKQKSGSFSFLRPLSNGVWFAIFGAWITVSLGLYIIARISPTEWQMKIDPQTGKRYYGRQFTLGNAIWISFAAFVQQGVDFAPRAPGSRLLVSVWWFVTLILIAFYTANLAAFLTISLRVPPINGWSDLLKSDMEYGSLSSGSTRDFFFNTKLEPFAQLGAWMKQNQHALANSLEKGVERVRSSKGKYAFVLESVMNEYVNNREPCDTMMAGSPFGNYGYGIALPRKSPLKEALSDAVLQLRERQVLATLRKKWWIERGQCSADGDGDGDMSESNALALINVAGVFYVLVGGLLLALLVASLELWWHVGLSRKAASKKTRADADQAESTVVTPNICQDDDPWTLLPHKRLDAATSS</sequence>
<gene>
    <name evidence="18" type="ORF">MCOS_LOCUS8873</name>
</gene>
<dbReference type="PANTHER" id="PTHR18966">
    <property type="entry name" value="IONOTROPIC GLUTAMATE RECEPTOR"/>
    <property type="match status" value="1"/>
</dbReference>
<evidence type="ECO:0000256" key="3">
    <source>
        <dbReference type="ARBA" id="ARBA00022692"/>
    </source>
</evidence>
<organism evidence="18 19">
    <name type="scientific">Mesocestoides corti</name>
    <name type="common">Flatworm</name>
    <dbReference type="NCBI Taxonomy" id="53468"/>
    <lineage>
        <taxon>Eukaryota</taxon>
        <taxon>Metazoa</taxon>
        <taxon>Spiralia</taxon>
        <taxon>Lophotrochozoa</taxon>
        <taxon>Platyhelminthes</taxon>
        <taxon>Cestoda</taxon>
        <taxon>Eucestoda</taxon>
        <taxon>Cyclophyllidea</taxon>
        <taxon>Mesocestoididae</taxon>
        <taxon>Mesocestoides</taxon>
    </lineage>
</organism>
<evidence type="ECO:0000256" key="4">
    <source>
        <dbReference type="ARBA" id="ARBA00022989"/>
    </source>
</evidence>